<dbReference type="AlphaFoldDB" id="A0A077ZR87"/>
<feature type="compositionally biased region" description="Basic and acidic residues" evidence="1">
    <location>
        <begin position="240"/>
        <end position="265"/>
    </location>
</feature>
<feature type="compositionally biased region" description="Polar residues" evidence="1">
    <location>
        <begin position="400"/>
        <end position="416"/>
    </location>
</feature>
<accession>A0A077ZR87</accession>
<keyword evidence="3" id="KW-1185">Reference proteome</keyword>
<feature type="region of interest" description="Disordered" evidence="1">
    <location>
        <begin position="210"/>
        <end position="265"/>
    </location>
</feature>
<sequence>MSVEPIQPDDYYKVDPKMIEYQSKFKGSEFLKFTNNARDSDRIEASIKNNQMLDLNPPGKIEKFAWQMRPRSKDKEIGPELRFNPRLQMERIYDSINNRKSPIFEEVNLTDHQLHQQVREFVKSGNVRHQSFNASNGQQQFRDSKLGFNNFFGNPQHIMNQLHKKSHFKGVTSLLMGQEGSLEVKPSQLRDVFQSIAQNLEIKRKLMKSAERTGGDPRNNTNGSISLNQTASTLQNKISKYKERIQSQRDIKSMSRKQSTDSRLDRSLIKVQNQAEELNINRISLAPFFAEDVDPKELSQDILKQCNIIRDKHFKTSLLRRKSGLGGGNRLNDSNYQQQCTSETRSFSNTRTNINTSDSNTSKNLFYTRRVLNNDENQSGKIRERLNKTSIGKQPHHVRTQQQSIETRESNGYQLL</sequence>
<evidence type="ECO:0000256" key="1">
    <source>
        <dbReference type="SAM" id="MobiDB-lite"/>
    </source>
</evidence>
<organism evidence="2 3">
    <name type="scientific">Stylonychia lemnae</name>
    <name type="common">Ciliate</name>
    <dbReference type="NCBI Taxonomy" id="5949"/>
    <lineage>
        <taxon>Eukaryota</taxon>
        <taxon>Sar</taxon>
        <taxon>Alveolata</taxon>
        <taxon>Ciliophora</taxon>
        <taxon>Intramacronucleata</taxon>
        <taxon>Spirotrichea</taxon>
        <taxon>Stichotrichia</taxon>
        <taxon>Sporadotrichida</taxon>
        <taxon>Oxytrichidae</taxon>
        <taxon>Stylonychinae</taxon>
        <taxon>Stylonychia</taxon>
    </lineage>
</organism>
<proteinExistence type="predicted"/>
<evidence type="ECO:0000313" key="3">
    <source>
        <dbReference type="Proteomes" id="UP000039865"/>
    </source>
</evidence>
<evidence type="ECO:0000313" key="2">
    <source>
        <dbReference type="EMBL" id="CDW72407.1"/>
    </source>
</evidence>
<gene>
    <name evidence="2" type="primary">Contig73.g90</name>
    <name evidence="2" type="ORF">STYLEM_1367</name>
</gene>
<dbReference type="Proteomes" id="UP000039865">
    <property type="component" value="Unassembled WGS sequence"/>
</dbReference>
<feature type="compositionally biased region" description="Polar residues" evidence="1">
    <location>
        <begin position="218"/>
        <end position="238"/>
    </location>
</feature>
<dbReference type="InParanoid" id="A0A077ZR87"/>
<feature type="region of interest" description="Disordered" evidence="1">
    <location>
        <begin position="321"/>
        <end position="361"/>
    </location>
</feature>
<dbReference type="EMBL" id="CCKQ01001315">
    <property type="protein sequence ID" value="CDW72407.1"/>
    <property type="molecule type" value="Genomic_DNA"/>
</dbReference>
<feature type="region of interest" description="Disordered" evidence="1">
    <location>
        <begin position="393"/>
        <end position="416"/>
    </location>
</feature>
<name>A0A077ZR87_STYLE</name>
<dbReference type="OMA" id="QQCTSET"/>
<feature type="compositionally biased region" description="Polar residues" evidence="1">
    <location>
        <begin position="333"/>
        <end position="361"/>
    </location>
</feature>
<reference evidence="2 3" key="1">
    <citation type="submission" date="2014-06" db="EMBL/GenBank/DDBJ databases">
        <authorList>
            <person name="Swart Estienne"/>
        </authorList>
    </citation>
    <scope>NUCLEOTIDE SEQUENCE [LARGE SCALE GENOMIC DNA]</scope>
    <source>
        <strain evidence="2 3">130c</strain>
    </source>
</reference>
<protein>
    <submittedName>
        <fullName evidence="2">Uncharacterized protein</fullName>
    </submittedName>
</protein>